<dbReference type="Proteomes" id="UP000189670">
    <property type="component" value="Unassembled WGS sequence"/>
</dbReference>
<reference evidence="2" key="1">
    <citation type="submission" date="2012-11" db="EMBL/GenBank/DDBJ databases">
        <authorList>
            <person name="Lucero-Rivera Y.E."/>
            <person name="Tovar-Ramirez D."/>
        </authorList>
    </citation>
    <scope>NUCLEOTIDE SEQUENCE [LARGE SCALE GENOMIC DNA]</scope>
    <source>
        <strain evidence="2">Araruama</strain>
    </source>
</reference>
<sequence length="145" mass="16952">MKKRHLLIISCSKAKDKSPSLLSAWERYQGRVFYTLKGINKQHVFDDTIDIVIISGKYGFLRPYDLIEYYDQKMTPKLAVNHHCKVVDGLSKMLESQIYHDSFILLEPDYLLTFEGINVPNVHIELEINSESLESLKQWVLQKHL</sequence>
<evidence type="ECO:0000313" key="1">
    <source>
        <dbReference type="EMBL" id="ETR70222.1"/>
    </source>
</evidence>
<dbReference type="AlphaFoldDB" id="A0A1V1P5R5"/>
<comment type="caution">
    <text evidence="1">The sequence shown here is derived from an EMBL/GenBank/DDBJ whole genome shotgun (WGS) entry which is preliminary data.</text>
</comment>
<organism evidence="1 2">
    <name type="scientific">Candidatus Magnetoglobus multicellularis str. Araruama</name>
    <dbReference type="NCBI Taxonomy" id="890399"/>
    <lineage>
        <taxon>Bacteria</taxon>
        <taxon>Pseudomonadati</taxon>
        <taxon>Thermodesulfobacteriota</taxon>
        <taxon>Desulfobacteria</taxon>
        <taxon>Desulfobacterales</taxon>
        <taxon>Desulfobacteraceae</taxon>
        <taxon>Candidatus Magnetoglobus</taxon>
    </lineage>
</organism>
<gene>
    <name evidence="1" type="ORF">OMM_08964</name>
</gene>
<evidence type="ECO:0000313" key="2">
    <source>
        <dbReference type="Proteomes" id="UP000189670"/>
    </source>
</evidence>
<proteinExistence type="predicted"/>
<accession>A0A1V1P5R5</accession>
<dbReference type="EMBL" id="ATBP01000463">
    <property type="protein sequence ID" value="ETR70222.1"/>
    <property type="molecule type" value="Genomic_DNA"/>
</dbReference>
<protein>
    <submittedName>
        <fullName evidence="1">Uncharacterized protein</fullName>
    </submittedName>
</protein>
<name>A0A1V1P5R5_9BACT</name>